<keyword evidence="2" id="KW-1185">Reference proteome</keyword>
<evidence type="ECO:0000313" key="1">
    <source>
        <dbReference type="EMBL" id="KAL3679803.1"/>
    </source>
</evidence>
<proteinExistence type="predicted"/>
<name>A0ABD3GKT8_9MARC</name>
<gene>
    <name evidence="1" type="ORF">R1sor_022759</name>
</gene>
<dbReference type="AlphaFoldDB" id="A0ABD3GKT8"/>
<protein>
    <submittedName>
        <fullName evidence="1">Uncharacterized protein</fullName>
    </submittedName>
</protein>
<evidence type="ECO:0000313" key="2">
    <source>
        <dbReference type="Proteomes" id="UP001633002"/>
    </source>
</evidence>
<reference evidence="1 2" key="1">
    <citation type="submission" date="2024-09" db="EMBL/GenBank/DDBJ databases">
        <title>Chromosome-scale assembly of Riccia sorocarpa.</title>
        <authorList>
            <person name="Paukszto L."/>
        </authorList>
    </citation>
    <scope>NUCLEOTIDE SEQUENCE [LARGE SCALE GENOMIC DNA]</scope>
    <source>
        <strain evidence="1">LP-2024</strain>
        <tissue evidence="1">Aerial parts of the thallus</tissue>
    </source>
</reference>
<accession>A0ABD3GKT8</accession>
<sequence>MATKNVVRTVVGNSPTAADSANGAGAGAEAAIATPMLETATAATKVLVQADLMAEAIFEFEGWNYYQLVWRIWFEAITVWDLRTTLTRNRLQEAKTLEGNDGFYGPLEHDLYGSQFPFRVA</sequence>
<organism evidence="1 2">
    <name type="scientific">Riccia sorocarpa</name>
    <dbReference type="NCBI Taxonomy" id="122646"/>
    <lineage>
        <taxon>Eukaryota</taxon>
        <taxon>Viridiplantae</taxon>
        <taxon>Streptophyta</taxon>
        <taxon>Embryophyta</taxon>
        <taxon>Marchantiophyta</taxon>
        <taxon>Marchantiopsida</taxon>
        <taxon>Marchantiidae</taxon>
        <taxon>Marchantiales</taxon>
        <taxon>Ricciaceae</taxon>
        <taxon>Riccia</taxon>
    </lineage>
</organism>
<dbReference type="Proteomes" id="UP001633002">
    <property type="component" value="Unassembled WGS sequence"/>
</dbReference>
<dbReference type="EMBL" id="JBJQOH010000007">
    <property type="protein sequence ID" value="KAL3679803.1"/>
    <property type="molecule type" value="Genomic_DNA"/>
</dbReference>
<comment type="caution">
    <text evidence="1">The sequence shown here is derived from an EMBL/GenBank/DDBJ whole genome shotgun (WGS) entry which is preliminary data.</text>
</comment>